<dbReference type="Gene3D" id="3.30.1360.200">
    <property type="match status" value="1"/>
</dbReference>
<dbReference type="InterPro" id="IPR048631">
    <property type="entry name" value="SecD_1st"/>
</dbReference>
<dbReference type="HAMAP" id="MF_01463_B">
    <property type="entry name" value="SecD_B"/>
    <property type="match status" value="1"/>
</dbReference>
<evidence type="ECO:0000313" key="15">
    <source>
        <dbReference type="Proteomes" id="UP001075704"/>
    </source>
</evidence>
<evidence type="ECO:0000256" key="7">
    <source>
        <dbReference type="ARBA" id="ARBA00023010"/>
    </source>
</evidence>
<dbReference type="RefSeq" id="WP_175636615.1">
    <property type="nucleotide sequence ID" value="NZ_CAEUHN010000001.1"/>
</dbReference>
<comment type="subcellular location">
    <subcellularLocation>
        <location evidence="1 9">Cell membrane</location>
        <topology evidence="1 9">Multi-pass membrane protein</topology>
    </subcellularLocation>
</comment>
<sequence>MQNKGFVKVFAVLLTLVCVFYLSFSFVTRHYTNKAKEFAKGDVKVEQDYLDSLSNEKVWLGNYTLKQCREMEISLGLDLKGGMNVILEVSVPDVIKALADNKPDEAFNKALSEAAKQATTSQDDVITLFIKEYHKTAPGAKLSELFATQQLKDKVNQKSSDAEVEKVLREEVKAAVTNSYNVLRTRIDRFGVVQPNIQSLEDKMGRIMVELPGIKEPERVRKLLQGSANLEFWETYNAKEVAPYLQAADSKLRAVLAHETTANDTVAAVDSTALAATEATPDKAVSAADSLAAALKGGEKKQQASSADLEQLKKEHPLLAILSVNPNGGPVVGYANYKDTATVNSYLAMKEIAAELPKDLRLKWGVSPFEYDPKGQTFELYAIKSTERNGKAPLEGDVVTDAKDDYDQYGKPSVSMSMNSDGARRWALLTKQNINKSIAIVLDNYVYSAPNVSNEITGGNSQITGHFTPEQAKDLANVLKSGKMPAPAHIVQEDIVGPSLGQESINAGIFSFVVALILLMIYMCSMYGFIPGMIANGALVLNFFFTLGILSSFQAALTMSGIAGMVLSLGMAVDANVLIYERTKEELRSGKGVKKALADGYSNAFSAIFDSNLTSIITGIILFYFGTGPIRGFATTLIIGILCSFFTAVFMTRLVYEHFMNKDKLLNLTFTSPISKKMLVNTHFDFMGGNKKWLTITGVILLICIGSLVTRGLSQSIDFTGGRNFKVQFENPIEPEQVRELISNKFGDANVSVISIGTDKKTVRISTNYRIQDEGNNVDSEIESYLYEALKPMLTQNITLATFIDRDNHTGGSIISSQKVGPSIADDIKTAAIWSVVFALIAIGLYILLRFRNIAYSVGSVAALTSDTLMIMGAYSLCWGWMPFSLEIDQTFIGAILTAIGYSINDKVVIFDRVREFFSLYPKRNVKQLFDDSLNTTLARTINTSLSTLIVLLCIFILGGDSIRSFAFAMILGVVIGTLSSLFVASPIAYMMLKNKKGSAPATTTEE</sequence>
<evidence type="ECO:0000256" key="6">
    <source>
        <dbReference type="ARBA" id="ARBA00022989"/>
    </source>
</evidence>
<dbReference type="NCBIfam" id="TIGR00916">
    <property type="entry name" value="2A0604s01"/>
    <property type="match status" value="1"/>
</dbReference>
<dbReference type="AlphaFoldDB" id="A0ABD4VWM4"/>
<feature type="transmembrane region" description="Helical" evidence="9">
    <location>
        <begin position="537"/>
        <end position="556"/>
    </location>
</feature>
<dbReference type="Pfam" id="PF07549">
    <property type="entry name" value="Sec_GG"/>
    <property type="match status" value="1"/>
</dbReference>
<feature type="transmembrane region" description="Helical" evidence="9">
    <location>
        <begin position="861"/>
        <end position="882"/>
    </location>
</feature>
<keyword evidence="4 9" id="KW-0812">Transmembrane</keyword>
<evidence type="ECO:0000256" key="2">
    <source>
        <dbReference type="ARBA" id="ARBA00022448"/>
    </source>
</evidence>
<feature type="domain" description="SecDF P1 head subdomain" evidence="13">
    <location>
        <begin position="391"/>
        <end position="486"/>
    </location>
</feature>
<feature type="transmembrane region" description="Helical" evidence="9">
    <location>
        <begin position="942"/>
        <end position="960"/>
    </location>
</feature>
<evidence type="ECO:0000256" key="4">
    <source>
        <dbReference type="ARBA" id="ARBA00022692"/>
    </source>
</evidence>
<dbReference type="Pfam" id="PF02355">
    <property type="entry name" value="SecD_SecF_C"/>
    <property type="match status" value="2"/>
</dbReference>
<keyword evidence="5 9" id="KW-0653">Protein transport</keyword>
<protein>
    <recommendedName>
        <fullName evidence="9 10">Multifunctional fusion protein</fullName>
    </recommendedName>
    <domain>
        <recommendedName>
            <fullName evidence="9">Protein translocase subunit SecD</fullName>
        </recommendedName>
    </domain>
    <domain>
        <recommendedName>
            <fullName evidence="10">Protein-export membrane protein SecF</fullName>
        </recommendedName>
    </domain>
</protein>
<comment type="similarity">
    <text evidence="9">Belongs to the SecD/SecF family. SecD subfamily.</text>
</comment>
<dbReference type="Pfam" id="PF22599">
    <property type="entry name" value="SecDF_P1_head"/>
    <property type="match status" value="1"/>
</dbReference>
<keyword evidence="2 9" id="KW-0813">Transport</keyword>
<feature type="domain" description="Protein export membrane protein SecD/SecF C-terminal" evidence="11">
    <location>
        <begin position="813"/>
        <end position="994"/>
    </location>
</feature>
<dbReference type="InterPro" id="IPR022646">
    <property type="entry name" value="SecD/SecF_CS"/>
</dbReference>
<dbReference type="GO" id="GO:0006605">
    <property type="term" value="P:protein targeting"/>
    <property type="evidence" value="ECO:0007669"/>
    <property type="project" value="UniProtKB-UniRule"/>
</dbReference>
<keyword evidence="8 9" id="KW-0472">Membrane</keyword>
<dbReference type="InterPro" id="IPR054384">
    <property type="entry name" value="SecDF_P1_head"/>
</dbReference>
<feature type="transmembrane region" description="Helical" evidence="9">
    <location>
        <begin position="601"/>
        <end position="626"/>
    </location>
</feature>
<proteinExistence type="inferred from homology"/>
<evidence type="ECO:0000256" key="9">
    <source>
        <dbReference type="HAMAP-Rule" id="MF_01463"/>
    </source>
</evidence>
<evidence type="ECO:0000256" key="3">
    <source>
        <dbReference type="ARBA" id="ARBA00022475"/>
    </source>
</evidence>
<feature type="transmembrane region" description="Helical" evidence="9">
    <location>
        <begin position="831"/>
        <end position="849"/>
    </location>
</feature>
<dbReference type="InterPro" id="IPR022813">
    <property type="entry name" value="SecD/SecF_arch_bac"/>
</dbReference>
<keyword evidence="6 9" id="KW-1133">Transmembrane helix</keyword>
<keyword evidence="7 9" id="KW-0811">Translocation</keyword>
<dbReference type="SUPFAM" id="SSF82866">
    <property type="entry name" value="Multidrug efflux transporter AcrB transmembrane domain"/>
    <property type="match status" value="2"/>
</dbReference>
<evidence type="ECO:0000256" key="1">
    <source>
        <dbReference type="ARBA" id="ARBA00004651"/>
    </source>
</evidence>
<dbReference type="InterPro" id="IPR005665">
    <property type="entry name" value="SecF_bac"/>
</dbReference>
<name>A0ABD4VWM4_BACFG</name>
<comment type="similarity">
    <text evidence="10">Belongs to the SecD/SecF family. SecF subfamily.</text>
</comment>
<evidence type="ECO:0000256" key="8">
    <source>
        <dbReference type="ARBA" id="ARBA00023136"/>
    </source>
</evidence>
<dbReference type="PANTHER" id="PTHR30081:SF1">
    <property type="entry name" value="PROTEIN TRANSLOCASE SUBUNIT SECD"/>
    <property type="match status" value="1"/>
</dbReference>
<comment type="caution">
    <text evidence="9">Lacks conserved residue(s) required for the propagation of feature annotation.</text>
</comment>
<dbReference type="NCBIfam" id="NF009585">
    <property type="entry name" value="PRK13024.1-5"/>
    <property type="match status" value="1"/>
</dbReference>
<dbReference type="FunFam" id="1.20.1640.10:FF:000004">
    <property type="entry name" value="Protein translocase subunit SecD"/>
    <property type="match status" value="1"/>
</dbReference>
<gene>
    <name evidence="14" type="primary">secDF</name>
    <name evidence="9" type="synonym">secD</name>
    <name evidence="10" type="synonym">secF</name>
    <name evidence="14" type="ORF">O1422_16930</name>
</gene>
<feature type="transmembrane region" description="Helical" evidence="9">
    <location>
        <begin position="966"/>
        <end position="990"/>
    </location>
</feature>
<feature type="domain" description="Protein export membrane protein SecD/SecF C-terminal" evidence="11">
    <location>
        <begin position="488"/>
        <end position="655"/>
    </location>
</feature>
<evidence type="ECO:0000259" key="11">
    <source>
        <dbReference type="Pfam" id="PF02355"/>
    </source>
</evidence>
<dbReference type="HAMAP" id="MF_01464_B">
    <property type="entry name" value="SecF_B"/>
    <property type="match status" value="1"/>
</dbReference>
<comment type="subunit">
    <text evidence="10">Forms a complex with SecD. Part of the essential Sec protein translocation apparatus which comprises SecA, SecYEG and auxiliary proteins SecDF. Other proteins may also be involved.</text>
</comment>
<dbReference type="Gene3D" id="1.20.1640.10">
    <property type="entry name" value="Multidrug efflux transporter AcrB transmembrane domain"/>
    <property type="match status" value="2"/>
</dbReference>
<comment type="subunit">
    <text evidence="9">Forms a complex with SecF. Part of the essential Sec protein translocation apparatus which comprises SecA, SecYEG and auxiliary proteins SecDF. Other proteins may also be involved.</text>
</comment>
<feature type="domain" description="Protein translocase subunit SecDF P1" evidence="12">
    <location>
        <begin position="177"/>
        <end position="234"/>
    </location>
</feature>
<dbReference type="InterPro" id="IPR055344">
    <property type="entry name" value="SecD_SecF_C_bact"/>
</dbReference>
<evidence type="ECO:0000256" key="5">
    <source>
        <dbReference type="ARBA" id="ARBA00022927"/>
    </source>
</evidence>
<reference evidence="14" key="1">
    <citation type="submission" date="2022-12" db="EMBL/GenBank/DDBJ databases">
        <title>Development of a Multilocus Sequence Typing Scheme for Bacteroides fragilis Based on Whole Genome Sequencing Data and Clinical Application.</title>
        <authorList>
            <person name="Nielsen F.D."/>
            <person name="Justesen U.S."/>
        </authorList>
    </citation>
    <scope>NUCLEOTIDE SEQUENCE</scope>
    <source>
        <strain evidence="14">BF_BC_ODE_DK_2015_2</strain>
    </source>
</reference>
<dbReference type="Gene3D" id="3.30.70.3220">
    <property type="match status" value="1"/>
</dbReference>
<evidence type="ECO:0000313" key="14">
    <source>
        <dbReference type="EMBL" id="MCZ2655848.1"/>
    </source>
</evidence>
<accession>A0ABD4VWM4</accession>
<feature type="transmembrane region" description="Helical" evidence="9">
    <location>
        <begin position="693"/>
        <end position="713"/>
    </location>
</feature>
<dbReference type="PRINTS" id="PR01755">
    <property type="entry name" value="SECFTRNLCASE"/>
</dbReference>
<dbReference type="InterPro" id="IPR005791">
    <property type="entry name" value="SecD"/>
</dbReference>
<dbReference type="NCBIfam" id="TIGR00966">
    <property type="entry name" value="transloc_SecF"/>
    <property type="match status" value="1"/>
</dbReference>
<dbReference type="GO" id="GO:0065002">
    <property type="term" value="P:intracellular protein transmembrane transport"/>
    <property type="evidence" value="ECO:0007669"/>
    <property type="project" value="UniProtKB-UniRule"/>
</dbReference>
<dbReference type="GO" id="GO:0005886">
    <property type="term" value="C:plasma membrane"/>
    <property type="evidence" value="ECO:0007669"/>
    <property type="project" value="UniProtKB-SubCell"/>
</dbReference>
<comment type="function">
    <text evidence="9">Part of the Sec protein translocase complex. Interacts with the SecYEG preprotein conducting channel. SecDF uses the proton motive force (PMF) to complete protein translocation after the ATP-dependent function of SecA.</text>
</comment>
<comment type="caution">
    <text evidence="14">The sequence shown here is derived from an EMBL/GenBank/DDBJ whole genome shotgun (WGS) entry which is preliminary data.</text>
</comment>
<dbReference type="Pfam" id="PF21760">
    <property type="entry name" value="SecD_1st"/>
    <property type="match status" value="1"/>
</dbReference>
<keyword evidence="3 9" id="KW-1003">Cell membrane</keyword>
<evidence type="ECO:0000259" key="13">
    <source>
        <dbReference type="Pfam" id="PF22599"/>
    </source>
</evidence>
<dbReference type="Proteomes" id="UP001075704">
    <property type="component" value="Unassembled WGS sequence"/>
</dbReference>
<dbReference type="InterPro" id="IPR048634">
    <property type="entry name" value="SecD_SecF_C"/>
</dbReference>
<dbReference type="GO" id="GO:0043952">
    <property type="term" value="P:protein transport by the Sec complex"/>
    <property type="evidence" value="ECO:0007669"/>
    <property type="project" value="UniProtKB-UniRule"/>
</dbReference>
<organism evidence="14 15">
    <name type="scientific">Bacteroides fragilis</name>
    <dbReference type="NCBI Taxonomy" id="817"/>
    <lineage>
        <taxon>Bacteria</taxon>
        <taxon>Pseudomonadati</taxon>
        <taxon>Bacteroidota</taxon>
        <taxon>Bacteroidia</taxon>
        <taxon>Bacteroidales</taxon>
        <taxon>Bacteroidaceae</taxon>
        <taxon>Bacteroides</taxon>
    </lineage>
</organism>
<dbReference type="EMBL" id="JAPUAC010000015">
    <property type="protein sequence ID" value="MCZ2655848.1"/>
    <property type="molecule type" value="Genomic_DNA"/>
</dbReference>
<dbReference type="NCBIfam" id="TIGR01129">
    <property type="entry name" value="secD"/>
    <property type="match status" value="1"/>
</dbReference>
<feature type="transmembrane region" description="Helical" evidence="9">
    <location>
        <begin position="562"/>
        <end position="580"/>
    </location>
</feature>
<evidence type="ECO:0000259" key="12">
    <source>
        <dbReference type="Pfam" id="PF21760"/>
    </source>
</evidence>
<feature type="transmembrane region" description="Helical" evidence="9">
    <location>
        <begin position="509"/>
        <end position="530"/>
    </location>
</feature>
<feature type="transmembrane region" description="Helical" evidence="9">
    <location>
        <begin position="632"/>
        <end position="656"/>
    </location>
</feature>
<dbReference type="PANTHER" id="PTHR30081">
    <property type="entry name" value="PROTEIN-EXPORT MEMBRANE PROTEIN SEC"/>
    <property type="match status" value="1"/>
</dbReference>
<evidence type="ECO:0000256" key="10">
    <source>
        <dbReference type="HAMAP-Rule" id="MF_01464"/>
    </source>
</evidence>
<dbReference type="InterPro" id="IPR022645">
    <property type="entry name" value="SecD/SecF_bac"/>
</dbReference>